<accession>A0A2H0TJG0</accession>
<protein>
    <recommendedName>
        <fullName evidence="9">Type II secretion system protein GspF domain-containing protein</fullName>
    </recommendedName>
</protein>
<comment type="similarity">
    <text evidence="2">Belongs to the GSP F family.</text>
</comment>
<keyword evidence="7 8" id="KW-0472">Membrane</keyword>
<dbReference type="FunFam" id="1.20.81.30:FF:000001">
    <property type="entry name" value="Type II secretion system protein F"/>
    <property type="match status" value="2"/>
</dbReference>
<feature type="domain" description="Type II secretion system protein GspF" evidence="9">
    <location>
        <begin position="97"/>
        <end position="220"/>
    </location>
</feature>
<evidence type="ECO:0000313" key="11">
    <source>
        <dbReference type="Proteomes" id="UP000228909"/>
    </source>
</evidence>
<gene>
    <name evidence="10" type="ORF">COU43_01150</name>
</gene>
<organism evidence="10 11">
    <name type="scientific">Candidatus Nealsonbacteria bacterium CG10_big_fil_rev_8_21_14_0_10_37_25</name>
    <dbReference type="NCBI Taxonomy" id="1974711"/>
    <lineage>
        <taxon>Bacteria</taxon>
        <taxon>Candidatus Nealsoniibacteriota</taxon>
    </lineage>
</organism>
<feature type="transmembrane region" description="Helical" evidence="8">
    <location>
        <begin position="197"/>
        <end position="219"/>
    </location>
</feature>
<name>A0A2H0TJG0_9BACT</name>
<evidence type="ECO:0000256" key="2">
    <source>
        <dbReference type="ARBA" id="ARBA00005745"/>
    </source>
</evidence>
<dbReference type="GO" id="GO:0005886">
    <property type="term" value="C:plasma membrane"/>
    <property type="evidence" value="ECO:0007669"/>
    <property type="project" value="UniProtKB-SubCell"/>
</dbReference>
<dbReference type="InterPro" id="IPR018076">
    <property type="entry name" value="T2SS_GspF_dom"/>
</dbReference>
<evidence type="ECO:0000313" key="10">
    <source>
        <dbReference type="EMBL" id="PIR71688.1"/>
    </source>
</evidence>
<evidence type="ECO:0000256" key="1">
    <source>
        <dbReference type="ARBA" id="ARBA00004429"/>
    </source>
</evidence>
<proteinExistence type="inferred from homology"/>
<evidence type="ECO:0000256" key="3">
    <source>
        <dbReference type="ARBA" id="ARBA00022475"/>
    </source>
</evidence>
<dbReference type="AlphaFoldDB" id="A0A2H0TJG0"/>
<keyword evidence="5 8" id="KW-0812">Transmembrane</keyword>
<keyword evidence="6 8" id="KW-1133">Transmembrane helix</keyword>
<evidence type="ECO:0000256" key="8">
    <source>
        <dbReference type="SAM" id="Phobius"/>
    </source>
</evidence>
<feature type="domain" description="Type II secretion system protein GspF" evidence="9">
    <location>
        <begin position="301"/>
        <end position="423"/>
    </location>
</feature>
<keyword evidence="4" id="KW-0997">Cell inner membrane</keyword>
<feature type="transmembrane region" description="Helical" evidence="8">
    <location>
        <begin position="404"/>
        <end position="425"/>
    </location>
</feature>
<dbReference type="InterPro" id="IPR003004">
    <property type="entry name" value="GspF/PilC"/>
</dbReference>
<dbReference type="Pfam" id="PF00482">
    <property type="entry name" value="T2SSF"/>
    <property type="match status" value="2"/>
</dbReference>
<dbReference type="Gene3D" id="1.20.81.30">
    <property type="entry name" value="Type II secretion system (T2SS), domain F"/>
    <property type="match status" value="2"/>
</dbReference>
<comment type="caution">
    <text evidence="10">The sequence shown here is derived from an EMBL/GenBank/DDBJ whole genome shotgun (WGS) entry which is preliminary data.</text>
</comment>
<dbReference type="EMBL" id="PFCK01000032">
    <property type="protein sequence ID" value="PIR71688.1"/>
    <property type="molecule type" value="Genomic_DNA"/>
</dbReference>
<comment type="subcellular location">
    <subcellularLocation>
        <location evidence="1">Cell inner membrane</location>
        <topology evidence="1">Multi-pass membrane protein</topology>
    </subcellularLocation>
</comment>
<keyword evidence="3" id="KW-1003">Cell membrane</keyword>
<evidence type="ECO:0000259" key="9">
    <source>
        <dbReference type="Pfam" id="PF00482"/>
    </source>
</evidence>
<dbReference type="InterPro" id="IPR042094">
    <property type="entry name" value="T2SS_GspF_sf"/>
</dbReference>
<dbReference type="PANTHER" id="PTHR30012:SF0">
    <property type="entry name" value="TYPE II SECRETION SYSTEM PROTEIN F-RELATED"/>
    <property type="match status" value="1"/>
</dbReference>
<evidence type="ECO:0000256" key="5">
    <source>
        <dbReference type="ARBA" id="ARBA00022692"/>
    </source>
</evidence>
<evidence type="ECO:0000256" key="7">
    <source>
        <dbReference type="ARBA" id="ARBA00023136"/>
    </source>
</evidence>
<dbReference type="PANTHER" id="PTHR30012">
    <property type="entry name" value="GENERAL SECRETION PATHWAY PROTEIN"/>
    <property type="match status" value="1"/>
</dbReference>
<evidence type="ECO:0000256" key="6">
    <source>
        <dbReference type="ARBA" id="ARBA00022989"/>
    </source>
</evidence>
<evidence type="ECO:0000256" key="4">
    <source>
        <dbReference type="ARBA" id="ARBA00022519"/>
    </source>
</evidence>
<feature type="transmembrane region" description="Helical" evidence="8">
    <location>
        <begin position="239"/>
        <end position="265"/>
    </location>
</feature>
<dbReference type="Proteomes" id="UP000228909">
    <property type="component" value="Unassembled WGS sequence"/>
</dbReference>
<reference evidence="11" key="1">
    <citation type="submission" date="2017-09" db="EMBL/GenBank/DDBJ databases">
        <title>Depth-based differentiation of microbial function through sediment-hosted aquifers and enrichment of novel symbionts in the deep terrestrial subsurface.</title>
        <authorList>
            <person name="Probst A.J."/>
            <person name="Ladd B."/>
            <person name="Jarett J.K."/>
            <person name="Geller-Mcgrath D.E."/>
            <person name="Sieber C.M.K."/>
            <person name="Emerson J.B."/>
            <person name="Anantharaman K."/>
            <person name="Thomas B.C."/>
            <person name="Malmstrom R."/>
            <person name="Stieglmeier M."/>
            <person name="Klingl A."/>
            <person name="Woyke T."/>
            <person name="Ryan C.M."/>
            <person name="Banfield J.F."/>
        </authorList>
    </citation>
    <scope>NUCLEOTIDE SEQUENCE [LARGE SCALE GENOMIC DNA]</scope>
</reference>
<sequence>MRNYEIIISYFSYIRKHSYFVAKMMSKYFYTAQSLTGEAKSGTAEAKDERQLARILRQEGLILIRAELEEEKKAKKRKFEITLPFFGGVSLTEKIFFARNLRVMITAGLPLPRALETLANQAKSQKFKRALLDIRDEIIKGKSFSDSLQKYPDIFSELFQSMVKVGEESGTLEDVLKTLAQQMEREYELKSKIKGAMIYPVVIICAMIGIGILMLVMVVPKLAETFEELGIELPMTTQLVIGLGNFLAQKWYLAIIILFVLVFLFRQVMKTKAGKRIIDTLTLKIPIISPIVRKTNSAYTARTLSSLITAGVPIVKSLEITSGTLGNIYYKSAVATAAEKVRKGEKISEALKPYENIYPSIVIQMVAVGEETGETSNVLTQLADFFEEEVSNATKNLAAVIEPVIMLVIGAAIGFFAVSMIQPMYSMLGAL</sequence>